<evidence type="ECO:0000256" key="8">
    <source>
        <dbReference type="SAM" id="MobiDB-lite"/>
    </source>
</evidence>
<dbReference type="InterPro" id="IPR003595">
    <property type="entry name" value="Tyr_Pase_cat"/>
</dbReference>
<dbReference type="InterPro" id="IPR029021">
    <property type="entry name" value="Prot-tyrosine_phosphatase-like"/>
</dbReference>
<evidence type="ECO:0000256" key="9">
    <source>
        <dbReference type="SAM" id="Phobius"/>
    </source>
</evidence>
<organism evidence="12 15">
    <name type="scientific">Loxostege sticticalis</name>
    <name type="common">Beet webworm moth</name>
    <dbReference type="NCBI Taxonomy" id="481309"/>
    <lineage>
        <taxon>Eukaryota</taxon>
        <taxon>Metazoa</taxon>
        <taxon>Ecdysozoa</taxon>
        <taxon>Arthropoda</taxon>
        <taxon>Hexapoda</taxon>
        <taxon>Insecta</taxon>
        <taxon>Pterygota</taxon>
        <taxon>Neoptera</taxon>
        <taxon>Endopterygota</taxon>
        <taxon>Lepidoptera</taxon>
        <taxon>Glossata</taxon>
        <taxon>Ditrysia</taxon>
        <taxon>Pyraloidea</taxon>
        <taxon>Crambidae</taxon>
        <taxon>Pyraustinae</taxon>
        <taxon>Loxostege</taxon>
    </lineage>
</organism>
<dbReference type="EC" id="3.1.3.48" evidence="3"/>
<dbReference type="PROSITE" id="PS50056">
    <property type="entry name" value="TYR_PHOSPHATASE_2"/>
    <property type="match status" value="1"/>
</dbReference>
<dbReference type="CDD" id="cd14545">
    <property type="entry name" value="PTPc-N1_2"/>
    <property type="match status" value="1"/>
</dbReference>
<accession>A0ABD0TQZ3</accession>
<keyword evidence="6" id="KW-0904">Protein phosphatase</keyword>
<name>A0ABD0TQZ3_LOXSC</name>
<keyword evidence="4" id="KW-0597">Phosphoprotein</keyword>
<evidence type="ECO:0000256" key="1">
    <source>
        <dbReference type="ARBA" id="ARBA00004308"/>
    </source>
</evidence>
<dbReference type="Proteomes" id="UP001549920">
    <property type="component" value="Unassembled WGS sequence"/>
</dbReference>
<dbReference type="SUPFAM" id="SSF52799">
    <property type="entry name" value="(Phosphotyrosine protein) phosphatases II"/>
    <property type="match status" value="1"/>
</dbReference>
<dbReference type="Proteomes" id="UP001549921">
    <property type="component" value="Unassembled WGS sequence"/>
</dbReference>
<evidence type="ECO:0000256" key="5">
    <source>
        <dbReference type="ARBA" id="ARBA00022801"/>
    </source>
</evidence>
<dbReference type="EMBL" id="JBEDNZ010000001">
    <property type="protein sequence ID" value="KAL0851735.1"/>
    <property type="molecule type" value="Genomic_DNA"/>
</dbReference>
<keyword evidence="9" id="KW-1133">Transmembrane helix</keyword>
<dbReference type="Gene3D" id="3.90.190.10">
    <property type="entry name" value="Protein tyrosine phosphatase superfamily"/>
    <property type="match status" value="1"/>
</dbReference>
<evidence type="ECO:0000256" key="7">
    <source>
        <dbReference type="ARBA" id="ARBA00023136"/>
    </source>
</evidence>
<evidence type="ECO:0000256" key="3">
    <source>
        <dbReference type="ARBA" id="ARBA00013064"/>
    </source>
</evidence>
<dbReference type="GO" id="GO:0009653">
    <property type="term" value="P:anatomical structure morphogenesis"/>
    <property type="evidence" value="ECO:0007669"/>
    <property type="project" value="UniProtKB-ARBA"/>
</dbReference>
<evidence type="ECO:0000313" key="13">
    <source>
        <dbReference type="EMBL" id="KAL0902108.1"/>
    </source>
</evidence>
<evidence type="ECO:0000313" key="15">
    <source>
        <dbReference type="Proteomes" id="UP001549921"/>
    </source>
</evidence>
<dbReference type="SMART" id="SM00194">
    <property type="entry name" value="PTPc"/>
    <property type="match status" value="1"/>
</dbReference>
<dbReference type="InterPro" id="IPR051985">
    <property type="entry name" value="NR_tyrosine_phosphatase"/>
</dbReference>
<dbReference type="InterPro" id="IPR000387">
    <property type="entry name" value="Tyr_Pase_dom"/>
</dbReference>
<comment type="caution">
    <text evidence="12">The sequence shown here is derived from an EMBL/GenBank/DDBJ whole genome shotgun (WGS) entry which is preliminary data.</text>
</comment>
<evidence type="ECO:0000259" key="10">
    <source>
        <dbReference type="PROSITE" id="PS50055"/>
    </source>
</evidence>
<dbReference type="EMBL" id="JBEUOH010000001">
    <property type="protein sequence ID" value="KAL0902108.1"/>
    <property type="molecule type" value="Genomic_DNA"/>
</dbReference>
<keyword evidence="9" id="KW-0812">Transmembrane</keyword>
<sequence length="459" mass="52201">MNDGKMTNNTVEAEYMDIANKNAWPLVYQKIGRECQAYPFTCVEAKKPQNKPLNRYRDVNPYDHSRVILKRCERDYINANLVKMERAQRKYILTQGPLAFTVSHFWLMVWEQNSRAILMLNKIIEKNEIKCHWYWPQGVGEQHKMTLVDVKLTVEQISEEDCSYYSTRVFRIFDMESSESREVIQFHYTTWPDFGVPSSPVAFLEFLKKVRSSGALDPEAGPPVVHCSAGIGRSGTFCLVDSCLVIIEKEGLESVNIQEILLEMRKDRMGLIQTPDQLRFSYQAIIEGTKRLDPDWKEESQMEESVYSSVHEEAEEEAPPPPPPRAESLTRAPARPLPAIPTSTSLGNMAYPASQEESSDEGPPSPPARESSTPSTASSPASSADDEDDEPPAVPTESGDRNELRRRHTRELAERVSAMKRRARDAENWHALKRSLYKPLTITFGVLLAGIIVYSYVKH</sequence>
<evidence type="ECO:0000256" key="2">
    <source>
        <dbReference type="ARBA" id="ARBA00009701"/>
    </source>
</evidence>
<evidence type="ECO:0000256" key="6">
    <source>
        <dbReference type="ARBA" id="ARBA00022912"/>
    </source>
</evidence>
<dbReference type="PROSITE" id="PS50055">
    <property type="entry name" value="TYR_PHOSPHATASE_PTP"/>
    <property type="match status" value="1"/>
</dbReference>
<feature type="region of interest" description="Disordered" evidence="8">
    <location>
        <begin position="293"/>
        <end position="409"/>
    </location>
</feature>
<keyword evidence="5" id="KW-0378">Hydrolase</keyword>
<gene>
    <name evidence="13" type="ORF">ABMA27_000056</name>
    <name evidence="12" type="ORF">ABMA28_000052</name>
</gene>
<evidence type="ECO:0000313" key="14">
    <source>
        <dbReference type="Proteomes" id="UP001549920"/>
    </source>
</evidence>
<dbReference type="Pfam" id="PF00102">
    <property type="entry name" value="Y_phosphatase"/>
    <property type="match status" value="1"/>
</dbReference>
<feature type="domain" description="Tyrosine-protein phosphatase" evidence="10">
    <location>
        <begin position="11"/>
        <end position="288"/>
    </location>
</feature>
<dbReference type="GO" id="GO:0004725">
    <property type="term" value="F:protein tyrosine phosphatase activity"/>
    <property type="evidence" value="ECO:0007669"/>
    <property type="project" value="UniProtKB-EC"/>
</dbReference>
<feature type="compositionally biased region" description="Low complexity" evidence="8">
    <location>
        <begin position="368"/>
        <end position="383"/>
    </location>
</feature>
<dbReference type="InterPro" id="IPR016130">
    <property type="entry name" value="Tyr_Pase_AS"/>
</dbReference>
<comment type="subcellular location">
    <subcellularLocation>
        <location evidence="1">Endomembrane system</location>
    </subcellularLocation>
</comment>
<dbReference type="PANTHER" id="PTHR46047">
    <property type="entry name" value="TYROSINE-PROTEIN PHOSPHATASE NON-RECEPTOR TYPE 61F"/>
    <property type="match status" value="1"/>
</dbReference>
<dbReference type="PRINTS" id="PR00700">
    <property type="entry name" value="PRTYPHPHTASE"/>
</dbReference>
<dbReference type="GO" id="GO:0048666">
    <property type="term" value="P:neuron development"/>
    <property type="evidence" value="ECO:0007669"/>
    <property type="project" value="UniProtKB-ARBA"/>
</dbReference>
<dbReference type="GO" id="GO:0012505">
    <property type="term" value="C:endomembrane system"/>
    <property type="evidence" value="ECO:0007669"/>
    <property type="project" value="UniProtKB-SubCell"/>
</dbReference>
<protein>
    <recommendedName>
        <fullName evidence="3">protein-tyrosine-phosphatase</fullName>
        <ecNumber evidence="3">3.1.3.48</ecNumber>
    </recommendedName>
</protein>
<feature type="transmembrane region" description="Helical" evidence="9">
    <location>
        <begin position="436"/>
        <end position="457"/>
    </location>
</feature>
<keyword evidence="14" id="KW-1185">Reference proteome</keyword>
<reference evidence="14 15" key="1">
    <citation type="submission" date="2024-06" db="EMBL/GenBank/DDBJ databases">
        <title>A chromosome-level genome assembly of beet webworm, Loxostege sticticalis.</title>
        <authorList>
            <person name="Zhang Y."/>
        </authorList>
    </citation>
    <scope>NUCLEOTIDE SEQUENCE [LARGE SCALE GENOMIC DNA]</scope>
    <source>
        <strain evidence="13">AQ026</strain>
        <strain evidence="12">AQ028</strain>
        <tissue evidence="12">Male pupae</tissue>
        <tissue evidence="13">Whole body</tissue>
    </source>
</reference>
<proteinExistence type="inferred from homology"/>
<evidence type="ECO:0000313" key="12">
    <source>
        <dbReference type="EMBL" id="KAL0851735.1"/>
    </source>
</evidence>
<keyword evidence="7 9" id="KW-0472">Membrane</keyword>
<evidence type="ECO:0000259" key="11">
    <source>
        <dbReference type="PROSITE" id="PS50056"/>
    </source>
</evidence>
<comment type="similarity">
    <text evidence="2">Belongs to the protein-tyrosine phosphatase family. Non-receptor class 1 subfamily.</text>
</comment>
<dbReference type="SMART" id="SM00404">
    <property type="entry name" value="PTPc_motif"/>
    <property type="match status" value="1"/>
</dbReference>
<dbReference type="PROSITE" id="PS00383">
    <property type="entry name" value="TYR_PHOSPHATASE_1"/>
    <property type="match status" value="1"/>
</dbReference>
<dbReference type="PANTHER" id="PTHR46047:SF3">
    <property type="entry name" value="TYROSINE-PROTEIN PHOSPHATASE NON-RECEPTOR TYPE 61F"/>
    <property type="match status" value="1"/>
</dbReference>
<feature type="domain" description="Tyrosine specific protein phosphatases" evidence="11">
    <location>
        <begin position="201"/>
        <end position="279"/>
    </location>
</feature>
<evidence type="ECO:0000256" key="4">
    <source>
        <dbReference type="ARBA" id="ARBA00022553"/>
    </source>
</evidence>
<dbReference type="InterPro" id="IPR000242">
    <property type="entry name" value="PTP_cat"/>
</dbReference>
<dbReference type="AlphaFoldDB" id="A0ABD0TQZ3"/>